<comment type="caution">
    <text evidence="1">The sequence shown here is derived from an EMBL/GenBank/DDBJ whole genome shotgun (WGS) entry which is preliminary data.</text>
</comment>
<organism evidence="1 2">
    <name type="scientific">Actinomadura montaniterrae</name>
    <dbReference type="NCBI Taxonomy" id="1803903"/>
    <lineage>
        <taxon>Bacteria</taxon>
        <taxon>Bacillati</taxon>
        <taxon>Actinomycetota</taxon>
        <taxon>Actinomycetes</taxon>
        <taxon>Streptosporangiales</taxon>
        <taxon>Thermomonosporaceae</taxon>
        <taxon>Actinomadura</taxon>
    </lineage>
</organism>
<gene>
    <name evidence="1" type="ORF">F9B16_10655</name>
</gene>
<accession>A0A6L3VYS7</accession>
<dbReference type="EMBL" id="WBMR01000021">
    <property type="protein sequence ID" value="KAB2384573.1"/>
    <property type="molecule type" value="Genomic_DNA"/>
</dbReference>
<dbReference type="AlphaFoldDB" id="A0A6L3VYS7"/>
<name>A0A6L3VYS7_9ACTN</name>
<reference evidence="1 2" key="1">
    <citation type="submission" date="2019-09" db="EMBL/GenBank/DDBJ databases">
        <title>Actinomadura physcomitrii sp. nov., a novel actinomycete isolated from moss [Physcomitrium sphaericum (Ludw) Fuernr].</title>
        <authorList>
            <person name="Liu C."/>
            <person name="Zhuang X."/>
        </authorList>
    </citation>
    <scope>NUCLEOTIDE SEQUENCE [LARGE SCALE GENOMIC DNA]</scope>
    <source>
        <strain evidence="1 2">CYP1-1B</strain>
    </source>
</reference>
<protein>
    <submittedName>
        <fullName evidence="1">Uncharacterized protein</fullName>
    </submittedName>
</protein>
<dbReference type="RefSeq" id="WP_151539849.1">
    <property type="nucleotide sequence ID" value="NZ_WBMR01000021.1"/>
</dbReference>
<sequence length="113" mass="12468">MTAEQNSEVPAYGYGRWRQPLRTRRDRDAETIRQVLRNAGRPEFCHPGDGFFVDGGRDGEPFLVACASRARRRTLSPAAEIAAYTAALTTAGMRVQTPTGPDVSPLILHVRLT</sequence>
<evidence type="ECO:0000313" key="1">
    <source>
        <dbReference type="EMBL" id="KAB2384573.1"/>
    </source>
</evidence>
<proteinExistence type="predicted"/>
<dbReference type="Proteomes" id="UP000483004">
    <property type="component" value="Unassembled WGS sequence"/>
</dbReference>
<dbReference type="OrthoDB" id="3541000at2"/>
<evidence type="ECO:0000313" key="2">
    <source>
        <dbReference type="Proteomes" id="UP000483004"/>
    </source>
</evidence>
<keyword evidence="2" id="KW-1185">Reference proteome</keyword>